<dbReference type="SUPFAM" id="SSF52058">
    <property type="entry name" value="L domain-like"/>
    <property type="match status" value="1"/>
</dbReference>
<keyword evidence="7" id="KW-0969">Cilium</keyword>
<name>A0A6J3HA30_SAPAP</name>
<evidence type="ECO:0000313" key="16">
    <source>
        <dbReference type="Proteomes" id="UP000504640"/>
    </source>
</evidence>
<evidence type="ECO:0000256" key="15">
    <source>
        <dbReference type="SAM" id="Coils"/>
    </source>
</evidence>
<evidence type="ECO:0000256" key="13">
    <source>
        <dbReference type="ARBA" id="ARBA00063302"/>
    </source>
</evidence>
<comment type="similarity">
    <text evidence="10">Belongs to the DRC3 family.</text>
</comment>
<dbReference type="SMART" id="SM00365">
    <property type="entry name" value="LRR_SD22"/>
    <property type="match status" value="4"/>
</dbReference>
<feature type="coiled-coil region" evidence="15">
    <location>
        <begin position="209"/>
        <end position="236"/>
    </location>
</feature>
<dbReference type="InterPro" id="IPR001611">
    <property type="entry name" value="Leu-rich_rpt"/>
</dbReference>
<dbReference type="GO" id="GO:0005929">
    <property type="term" value="C:cilium"/>
    <property type="evidence" value="ECO:0007669"/>
    <property type="project" value="TreeGrafter"/>
</dbReference>
<dbReference type="PROSITE" id="PS51450">
    <property type="entry name" value="LRR"/>
    <property type="match status" value="4"/>
</dbReference>
<dbReference type="PANTHER" id="PTHR45973">
    <property type="entry name" value="PROTEIN PHOSPHATASE 1 REGULATORY SUBUNIT SDS22-RELATED"/>
    <property type="match status" value="1"/>
</dbReference>
<evidence type="ECO:0000256" key="7">
    <source>
        <dbReference type="ARBA" id="ARBA00023069"/>
    </source>
</evidence>
<organism evidence="16 17">
    <name type="scientific">Sapajus apella</name>
    <name type="common">Brown-capped capuchin</name>
    <name type="synonym">Cebus apella</name>
    <dbReference type="NCBI Taxonomy" id="9515"/>
    <lineage>
        <taxon>Eukaryota</taxon>
        <taxon>Metazoa</taxon>
        <taxon>Chordata</taxon>
        <taxon>Craniata</taxon>
        <taxon>Vertebrata</taxon>
        <taxon>Euteleostomi</taxon>
        <taxon>Mammalia</taxon>
        <taxon>Eutheria</taxon>
        <taxon>Euarchontoglires</taxon>
        <taxon>Primates</taxon>
        <taxon>Haplorrhini</taxon>
        <taxon>Platyrrhini</taxon>
        <taxon>Cebidae</taxon>
        <taxon>Cebinae</taxon>
        <taxon>Sapajus</taxon>
    </lineage>
</organism>
<proteinExistence type="inferred from homology"/>
<dbReference type="FunFam" id="3.80.10.10:FF:000292">
    <property type="entry name" value="Dynein regulatory complex subunit 3"/>
    <property type="match status" value="1"/>
</dbReference>
<keyword evidence="2" id="KW-0963">Cytoplasm</keyword>
<feature type="coiled-coil region" evidence="15">
    <location>
        <begin position="270"/>
        <end position="297"/>
    </location>
</feature>
<dbReference type="PANTHER" id="PTHR45973:SF12">
    <property type="entry name" value="DYNEIN REGULATORY COMPLEX SUBUNIT 3"/>
    <property type="match status" value="1"/>
</dbReference>
<evidence type="ECO:0000256" key="10">
    <source>
        <dbReference type="ARBA" id="ARBA00038378"/>
    </source>
</evidence>
<comment type="subcellular location">
    <subcellularLocation>
        <location evidence="1">Cytoplasm</location>
        <location evidence="1">Cytoskeleton</location>
        <location evidence="1">Flagellum axoneme</location>
    </subcellularLocation>
</comment>
<dbReference type="Gene3D" id="3.80.10.10">
    <property type="entry name" value="Ribonuclease Inhibitor"/>
    <property type="match status" value="1"/>
</dbReference>
<protein>
    <recommendedName>
        <fullName evidence="11">Dynein regulatory complex subunit 3</fullName>
    </recommendedName>
    <alternativeName>
        <fullName evidence="14">Leucine-rich repeat-containing protein 48</fullName>
    </alternativeName>
</protein>
<sequence>MNRLYDSMEPRVIDDGMLKLAVGEQGPQEEAGELAKQEGILFKDVLSLQLDFRNILRIDNLWQFESLRKLQLDNNIIEKIEGLENLTHLVWLDLSFNNIETIEGLDTLVNLEDLSLFNNRISSIDSLDALVKLQVLSLGNNQIDNMMNIIYLRRFRCLRTLSLSGNPICEAEDYKMFICAYLPDLVYLDFRRIDDHTKEVAEAKHHYSIEELKHRENLMQARLEEEQARREELEKHKSLSAIREELEMPNIEKMILECSTDISELFDALMTLEMQLVEQLEETINMFERNIVDLVGLFVENVQSLMAQCRDLENHHHEKVLEISISTLEKAIKGDLDEDLSEDVRALFVDKDTTVNAVGASHDIHLLKIDNREDELVTRINSWCTRLVDKIHRDEIMRNRKRVKEINLYIDHMKSELDNLEYSDILD</sequence>
<keyword evidence="8" id="KW-0206">Cytoskeleton</keyword>
<dbReference type="InterPro" id="IPR003591">
    <property type="entry name" value="Leu-rich_rpt_typical-subtyp"/>
</dbReference>
<keyword evidence="6 15" id="KW-0175">Coiled coil</keyword>
<comment type="function">
    <text evidence="12">Component of the nexin-dynein regulatory complex (N-DRC) a key regulator of ciliary/flagellar motility which maintains the alignment and integrity of the distal axoneme and regulates microtubule sliding in motile axonemes.</text>
</comment>
<dbReference type="Pfam" id="PF14580">
    <property type="entry name" value="LRR_9"/>
    <property type="match status" value="1"/>
</dbReference>
<dbReference type="InterPro" id="IPR050576">
    <property type="entry name" value="Cilia_flagella_integrity"/>
</dbReference>
<dbReference type="GeneID" id="116544387"/>
<evidence type="ECO:0000256" key="5">
    <source>
        <dbReference type="ARBA" id="ARBA00022846"/>
    </source>
</evidence>
<dbReference type="AlphaFoldDB" id="A0A6J3HA30"/>
<dbReference type="Proteomes" id="UP000504640">
    <property type="component" value="Unplaced"/>
</dbReference>
<evidence type="ECO:0000256" key="6">
    <source>
        <dbReference type="ARBA" id="ARBA00023054"/>
    </source>
</evidence>
<keyword evidence="4" id="KW-0677">Repeat</keyword>
<keyword evidence="16" id="KW-1185">Reference proteome</keyword>
<reference evidence="17" key="1">
    <citation type="submission" date="2025-08" db="UniProtKB">
        <authorList>
            <consortium name="RefSeq"/>
        </authorList>
    </citation>
    <scope>IDENTIFICATION</scope>
    <source>
        <tissue evidence="17">Blood</tissue>
    </source>
</reference>
<evidence type="ECO:0000256" key="8">
    <source>
        <dbReference type="ARBA" id="ARBA00023212"/>
    </source>
</evidence>
<dbReference type="RefSeq" id="XP_032126604.1">
    <property type="nucleotide sequence ID" value="XM_032270713.1"/>
</dbReference>
<evidence type="ECO:0000313" key="17">
    <source>
        <dbReference type="RefSeq" id="XP_032126604.1"/>
    </source>
</evidence>
<keyword evidence="9" id="KW-0966">Cell projection</keyword>
<comment type="subunit">
    <text evidence="13">Component of the nexin-dynein regulatory complex (N-DRC). Interacts with DRC1. Interacts with TCTE1/DRC5. Interacts with DRC7.</text>
</comment>
<evidence type="ECO:0000256" key="12">
    <source>
        <dbReference type="ARBA" id="ARBA00059806"/>
    </source>
</evidence>
<evidence type="ECO:0000256" key="14">
    <source>
        <dbReference type="ARBA" id="ARBA00075017"/>
    </source>
</evidence>
<evidence type="ECO:0000256" key="1">
    <source>
        <dbReference type="ARBA" id="ARBA00004611"/>
    </source>
</evidence>
<dbReference type="SMART" id="SM00369">
    <property type="entry name" value="LRR_TYP"/>
    <property type="match status" value="3"/>
</dbReference>
<evidence type="ECO:0000256" key="11">
    <source>
        <dbReference type="ARBA" id="ARBA00040950"/>
    </source>
</evidence>
<gene>
    <name evidence="17" type="primary">DRC3</name>
</gene>
<evidence type="ECO:0000256" key="2">
    <source>
        <dbReference type="ARBA" id="ARBA00022490"/>
    </source>
</evidence>
<keyword evidence="3" id="KW-0433">Leucine-rich repeat</keyword>
<dbReference type="CTD" id="83450"/>
<accession>A0A6J3HA30</accession>
<dbReference type="InterPro" id="IPR032675">
    <property type="entry name" value="LRR_dom_sf"/>
</dbReference>
<evidence type="ECO:0000256" key="9">
    <source>
        <dbReference type="ARBA" id="ARBA00023273"/>
    </source>
</evidence>
<keyword evidence="5" id="KW-0282">Flagellum</keyword>
<evidence type="ECO:0000256" key="4">
    <source>
        <dbReference type="ARBA" id="ARBA00022737"/>
    </source>
</evidence>
<evidence type="ECO:0000256" key="3">
    <source>
        <dbReference type="ARBA" id="ARBA00022614"/>
    </source>
</evidence>